<dbReference type="Proteomes" id="UP001463665">
    <property type="component" value="Chromosome"/>
</dbReference>
<sequence>MQKNNIKFLLIGLCSIFFMIIVLWFNYLYAVKLGKDYQGIFGDMFGASNALFTGLSFTGLIITILLQRQEIKDTKNEVRKQAKIISIQQFENTFFTLISCHHQIIGDLKSDSYSLKNGEKNYIYFEGRKVFKSLVETIFINIENDVNTFNTKFAKLHEGLGDRYLHYVRNLFQIIKIVDEYKFNDDENINTKEKKKYIGIIWQQLSDNEIILIFYSCAYEKENHEYKNLIEKYALMKNLTEIFLHDEIKSFYSKSAFK</sequence>
<protein>
    <submittedName>
        <fullName evidence="2">Phage abortive infection protein</fullName>
    </submittedName>
</protein>
<proteinExistence type="predicted"/>
<accession>A0AAU6WUU8</accession>
<gene>
    <name evidence="2" type="ORF">AAFP95_06665</name>
</gene>
<evidence type="ECO:0000313" key="2">
    <source>
        <dbReference type="EMBL" id="XAO75577.1"/>
    </source>
</evidence>
<reference evidence="2 3" key="1">
    <citation type="submission" date="2024-04" db="EMBL/GenBank/DDBJ databases">
        <title>Genome sequencing and assembly of rice foliar adapted Chryseobacterium endophyticum OsEnb-ALM-A6.</title>
        <authorList>
            <person name="Kumar S."/>
            <person name="Javed M."/>
            <person name="Chouhan V."/>
            <person name="Charishma K."/>
            <person name="Patel A."/>
            <person name="Kumar M."/>
            <person name="Sahu K.P."/>
            <person name="Kumar A."/>
        </authorList>
    </citation>
    <scope>NUCLEOTIDE SEQUENCE [LARGE SCALE GENOMIC DNA]</scope>
    <source>
        <strain evidence="2 3">OsEnb-ALM-A6</strain>
    </source>
</reference>
<dbReference type="EMBL" id="CP154834">
    <property type="protein sequence ID" value="XAO75577.1"/>
    <property type="molecule type" value="Genomic_DNA"/>
</dbReference>
<dbReference type="AlphaFoldDB" id="A0AAU6WUU8"/>
<keyword evidence="3" id="KW-1185">Reference proteome</keyword>
<keyword evidence="1" id="KW-0812">Transmembrane</keyword>
<dbReference type="RefSeq" id="WP_345767224.1">
    <property type="nucleotide sequence ID" value="NZ_CP154834.1"/>
</dbReference>
<dbReference type="InterPro" id="IPR031709">
    <property type="entry name" value="PutAbiC"/>
</dbReference>
<keyword evidence="1" id="KW-1133">Transmembrane helix</keyword>
<name>A0AAU6WUU8_9FLAO</name>
<feature type="transmembrane region" description="Helical" evidence="1">
    <location>
        <begin position="47"/>
        <end position="66"/>
    </location>
</feature>
<keyword evidence="1" id="KW-0472">Membrane</keyword>
<organism evidence="2 3">
    <name type="scientific">Chryseobacterium endophyticum</name>
    <dbReference type="NCBI Taxonomy" id="1854762"/>
    <lineage>
        <taxon>Bacteria</taxon>
        <taxon>Pseudomonadati</taxon>
        <taxon>Bacteroidota</taxon>
        <taxon>Flavobacteriia</taxon>
        <taxon>Flavobacteriales</taxon>
        <taxon>Weeksellaceae</taxon>
        <taxon>Chryseobacterium group</taxon>
        <taxon>Chryseobacterium</taxon>
    </lineage>
</organism>
<evidence type="ECO:0000256" key="1">
    <source>
        <dbReference type="SAM" id="Phobius"/>
    </source>
</evidence>
<dbReference type="Pfam" id="PF16872">
    <property type="entry name" value="putAbiC"/>
    <property type="match status" value="1"/>
</dbReference>
<evidence type="ECO:0000313" key="3">
    <source>
        <dbReference type="Proteomes" id="UP001463665"/>
    </source>
</evidence>
<feature type="transmembrane region" description="Helical" evidence="1">
    <location>
        <begin position="7"/>
        <end position="27"/>
    </location>
</feature>